<keyword evidence="5" id="KW-1185">Reference proteome</keyword>
<evidence type="ECO:0000256" key="2">
    <source>
        <dbReference type="SAM" id="SignalP"/>
    </source>
</evidence>
<comment type="caution">
    <text evidence="4">The sequence shown here is derived from an EMBL/GenBank/DDBJ whole genome shotgun (WGS) entry which is preliminary data.</text>
</comment>
<keyword evidence="2" id="KW-0732">Signal</keyword>
<gene>
    <name evidence="4" type="ORF">BXT89_08720</name>
</gene>
<dbReference type="EMBL" id="MUBC01000016">
    <property type="protein sequence ID" value="ONM44156.1"/>
    <property type="molecule type" value="Genomic_DNA"/>
</dbReference>
<reference evidence="4 5" key="1">
    <citation type="submission" date="2017-01" db="EMBL/GenBank/DDBJ databases">
        <title>Draft genome sequence of Pseudomonas pachastrellae type strain CCUG 46540T from a deep sea.</title>
        <authorList>
            <person name="Gomila M."/>
            <person name="Mulet M."/>
            <person name="Lalucat J."/>
            <person name="Garcia-Valdes E."/>
        </authorList>
    </citation>
    <scope>NUCLEOTIDE SEQUENCE [LARGE SCALE GENOMIC DNA]</scope>
    <source>
        <strain evidence="4 5">CCUG 46540</strain>
    </source>
</reference>
<evidence type="ECO:0000256" key="1">
    <source>
        <dbReference type="SAM" id="MobiDB-lite"/>
    </source>
</evidence>
<proteinExistence type="predicted"/>
<dbReference type="Proteomes" id="UP000242847">
    <property type="component" value="Unassembled WGS sequence"/>
</dbReference>
<dbReference type="Pfam" id="PF13511">
    <property type="entry name" value="DUF4124"/>
    <property type="match status" value="1"/>
</dbReference>
<sequence length="147" mass="16088">MRKIVISAALSLVCTSAMATQMYRWVDENGVTQFSQQPPAEDQYQRMQVKPAPELGTGSLAPDTDSPAGEQTESTESAEPAAAAQPTPEQQAKLAEQCDALRANLTTMQNNPRLRRTLEDGTVERIGEDERQAMIAKAQADLQEHCQ</sequence>
<evidence type="ECO:0000259" key="3">
    <source>
        <dbReference type="Pfam" id="PF13511"/>
    </source>
</evidence>
<dbReference type="STRING" id="254161.SAMN05216256_106193"/>
<organism evidence="4 5">
    <name type="scientific">Halopseudomonas pachastrellae</name>
    <dbReference type="NCBI Taxonomy" id="254161"/>
    <lineage>
        <taxon>Bacteria</taxon>
        <taxon>Pseudomonadati</taxon>
        <taxon>Pseudomonadota</taxon>
        <taxon>Gammaproteobacteria</taxon>
        <taxon>Pseudomonadales</taxon>
        <taxon>Pseudomonadaceae</taxon>
        <taxon>Halopseudomonas</taxon>
    </lineage>
</organism>
<protein>
    <recommendedName>
        <fullName evidence="3">DUF4124 domain-containing protein</fullName>
    </recommendedName>
</protein>
<dbReference type="InterPro" id="IPR025392">
    <property type="entry name" value="DUF4124"/>
</dbReference>
<evidence type="ECO:0000313" key="4">
    <source>
        <dbReference type="EMBL" id="ONM44156.1"/>
    </source>
</evidence>
<feature type="domain" description="DUF4124" evidence="3">
    <location>
        <begin position="10"/>
        <end position="54"/>
    </location>
</feature>
<feature type="compositionally biased region" description="Low complexity" evidence="1">
    <location>
        <begin position="70"/>
        <end position="92"/>
    </location>
</feature>
<accession>A0A1S8DH82</accession>
<feature type="signal peptide" evidence="2">
    <location>
        <begin position="1"/>
        <end position="19"/>
    </location>
</feature>
<name>A0A1S8DH82_9GAMM</name>
<evidence type="ECO:0000313" key="5">
    <source>
        <dbReference type="Proteomes" id="UP000242847"/>
    </source>
</evidence>
<dbReference type="OrthoDB" id="7068596at2"/>
<feature type="region of interest" description="Disordered" evidence="1">
    <location>
        <begin position="37"/>
        <end position="94"/>
    </location>
</feature>
<dbReference type="RefSeq" id="WP_083726757.1">
    <property type="nucleotide sequence ID" value="NZ_FOUD01000006.1"/>
</dbReference>
<feature type="chain" id="PRO_5010523859" description="DUF4124 domain-containing protein" evidence="2">
    <location>
        <begin position="20"/>
        <end position="147"/>
    </location>
</feature>
<dbReference type="AlphaFoldDB" id="A0A1S8DH82"/>